<comment type="subcellular location">
    <subcellularLocation>
        <location evidence="1">Cell envelope</location>
    </subcellularLocation>
</comment>
<dbReference type="Gene3D" id="3.40.190.10">
    <property type="entry name" value="Periplasmic binding protein-like II"/>
    <property type="match status" value="2"/>
</dbReference>
<proteinExistence type="inferred from homology"/>
<dbReference type="Pfam" id="PF13416">
    <property type="entry name" value="SBP_bac_8"/>
    <property type="match status" value="1"/>
</dbReference>
<comment type="caution">
    <text evidence="5">The sequence shown here is derived from an EMBL/GenBank/DDBJ whole genome shotgun (WGS) entry which is preliminary data.</text>
</comment>
<evidence type="ECO:0000256" key="1">
    <source>
        <dbReference type="ARBA" id="ARBA00004196"/>
    </source>
</evidence>
<dbReference type="SUPFAM" id="SSF53850">
    <property type="entry name" value="Periplasmic binding protein-like II"/>
    <property type="match status" value="1"/>
</dbReference>
<dbReference type="InterPro" id="IPR050490">
    <property type="entry name" value="Bact_solute-bd_prot1"/>
</dbReference>
<protein>
    <submittedName>
        <fullName evidence="5">ABC transporter substrate-binding protein</fullName>
    </submittedName>
</protein>
<keyword evidence="6" id="KW-1185">Reference proteome</keyword>
<reference evidence="5 6" key="1">
    <citation type="submission" date="2021-01" db="EMBL/GenBank/DDBJ databases">
        <title>Whole genome shotgun sequence of Microbispora siamensis NBRC 104113.</title>
        <authorList>
            <person name="Komaki H."/>
            <person name="Tamura T."/>
        </authorList>
    </citation>
    <scope>NUCLEOTIDE SEQUENCE [LARGE SCALE GENOMIC DNA]</scope>
    <source>
        <strain evidence="5 6">NBRC 104113</strain>
    </source>
</reference>
<accession>A0ABQ4GZI7</accession>
<evidence type="ECO:0000256" key="2">
    <source>
        <dbReference type="ARBA" id="ARBA00008520"/>
    </source>
</evidence>
<dbReference type="RefSeq" id="WP_204052634.1">
    <property type="nucleotide sequence ID" value="NZ_BOOF01000061.1"/>
</dbReference>
<sequence>MSSDTIVIDAWFSHYPFPAFLETVRKRAEEFERAHPEYRIDITTCWWQKLPEEVAEAAAQGRPPTIASYYTGATQHARDTRARDGRPLYTSVEKAIGGRTEILGEPVVLDDLVDAVRGYYTLEGDLSSMPLTLSTMLLYTNMTVLRAAGIAEPPRTWDEVDAACQAIAKLDGGPSHGMAWVIDGKFVQHALAQQGAIFAGHRNGRSGRATTVDLATPEMLAYVDWWNRLYQRGHFLYTGAMQDWEGTFKAFTDQRIAFRLSSSFDAKYMVEGARREGFDIAVSPVPHNGRVPYAGNWIGGDSLWLADGLDEAVRDGALAFMLYLNNPRNAAEWHKVYGSAPVTKPALALLDEEGWFADQPYFRVASEQLEMMDGEPTQAVIGGYAHIQRLVMRAVEDVLVRGADPEARLKEATADAQALLDGYHAHCREGGPRGAYWLHVDS</sequence>
<keyword evidence="4" id="KW-0732">Signal</keyword>
<dbReference type="EMBL" id="BOOF01000061">
    <property type="protein sequence ID" value="GIH66861.1"/>
    <property type="molecule type" value="Genomic_DNA"/>
</dbReference>
<evidence type="ECO:0000256" key="4">
    <source>
        <dbReference type="ARBA" id="ARBA00022729"/>
    </source>
</evidence>
<name>A0ABQ4GZI7_9ACTN</name>
<evidence type="ECO:0000313" key="6">
    <source>
        <dbReference type="Proteomes" id="UP000660454"/>
    </source>
</evidence>
<dbReference type="PANTHER" id="PTHR43649">
    <property type="entry name" value="ARABINOSE-BINDING PROTEIN-RELATED"/>
    <property type="match status" value="1"/>
</dbReference>
<dbReference type="PANTHER" id="PTHR43649:SF31">
    <property type="entry name" value="SN-GLYCEROL-3-PHOSPHATE-BINDING PERIPLASMIC PROTEIN UGPB"/>
    <property type="match status" value="1"/>
</dbReference>
<keyword evidence="3" id="KW-0813">Transport</keyword>
<gene>
    <name evidence="5" type="ORF">Msi02_76780</name>
</gene>
<dbReference type="Proteomes" id="UP000660454">
    <property type="component" value="Unassembled WGS sequence"/>
</dbReference>
<organism evidence="5 6">
    <name type="scientific">Microbispora siamensis</name>
    <dbReference type="NCBI Taxonomy" id="564413"/>
    <lineage>
        <taxon>Bacteria</taxon>
        <taxon>Bacillati</taxon>
        <taxon>Actinomycetota</taxon>
        <taxon>Actinomycetes</taxon>
        <taxon>Streptosporangiales</taxon>
        <taxon>Streptosporangiaceae</taxon>
        <taxon>Microbispora</taxon>
    </lineage>
</organism>
<dbReference type="InterPro" id="IPR006059">
    <property type="entry name" value="SBP"/>
</dbReference>
<evidence type="ECO:0000313" key="5">
    <source>
        <dbReference type="EMBL" id="GIH66861.1"/>
    </source>
</evidence>
<evidence type="ECO:0000256" key="3">
    <source>
        <dbReference type="ARBA" id="ARBA00022448"/>
    </source>
</evidence>
<comment type="similarity">
    <text evidence="2">Belongs to the bacterial solute-binding protein 1 family.</text>
</comment>